<dbReference type="RefSeq" id="WP_043347204.1">
    <property type="nucleotide sequence ID" value="NZ_CP010536.1"/>
</dbReference>
<keyword evidence="1" id="KW-0456">Lyase</keyword>
<protein>
    <submittedName>
        <fullName evidence="1">Enoyl-CoA hydratase</fullName>
        <ecNumber evidence="1">4.2.1.17</ecNumber>
    </submittedName>
</protein>
<dbReference type="Proteomes" id="UP000031843">
    <property type="component" value="Chromosome main"/>
</dbReference>
<dbReference type="Gene3D" id="3.90.226.10">
    <property type="entry name" value="2-enoyl-CoA Hydratase, Chain A, domain 1"/>
    <property type="match status" value="1"/>
</dbReference>
<dbReference type="OrthoDB" id="9807606at2"/>
<name>A0A0C4Y3T2_9BURK</name>
<dbReference type="EMBL" id="CP010536">
    <property type="protein sequence ID" value="AJG19922.1"/>
    <property type="molecule type" value="Genomic_DNA"/>
</dbReference>
<dbReference type="AlphaFoldDB" id="A0A0C4Y3T2"/>
<evidence type="ECO:0000313" key="1">
    <source>
        <dbReference type="EMBL" id="AJG19922.1"/>
    </source>
</evidence>
<gene>
    <name evidence="1" type="ORF">RR42_m2530</name>
</gene>
<dbReference type="PANTHER" id="PTHR43459">
    <property type="entry name" value="ENOYL-COA HYDRATASE"/>
    <property type="match status" value="1"/>
</dbReference>
<organism evidence="1 2">
    <name type="scientific">Cupriavidus basilensis</name>
    <dbReference type="NCBI Taxonomy" id="68895"/>
    <lineage>
        <taxon>Bacteria</taxon>
        <taxon>Pseudomonadati</taxon>
        <taxon>Pseudomonadota</taxon>
        <taxon>Betaproteobacteria</taxon>
        <taxon>Burkholderiales</taxon>
        <taxon>Burkholderiaceae</taxon>
        <taxon>Cupriavidus</taxon>
    </lineage>
</organism>
<evidence type="ECO:0000313" key="2">
    <source>
        <dbReference type="Proteomes" id="UP000031843"/>
    </source>
</evidence>
<dbReference type="STRING" id="68895.RR42_m2530"/>
<accession>A0A0C4Y3T2</accession>
<keyword evidence="2" id="KW-1185">Reference proteome</keyword>
<reference evidence="1 2" key="1">
    <citation type="journal article" date="2015" name="Genome Announc.">
        <title>Complete Genome Sequence of Cupriavidus basilensis 4G11, Isolated from the Oak Ridge Field Research Center Site.</title>
        <authorList>
            <person name="Ray J."/>
            <person name="Waters R.J."/>
            <person name="Skerker J.M."/>
            <person name="Kuehl J.V."/>
            <person name="Price M.N."/>
            <person name="Huang J."/>
            <person name="Chakraborty R."/>
            <person name="Arkin A.P."/>
            <person name="Deutschbauer A."/>
        </authorList>
    </citation>
    <scope>NUCLEOTIDE SEQUENCE [LARGE SCALE GENOMIC DNA]</scope>
    <source>
        <strain evidence="1">4G11</strain>
    </source>
</reference>
<dbReference type="PANTHER" id="PTHR43459:SF1">
    <property type="entry name" value="EG:BACN32G11.4 PROTEIN"/>
    <property type="match status" value="1"/>
</dbReference>
<dbReference type="CDD" id="cd06558">
    <property type="entry name" value="crotonase-like"/>
    <property type="match status" value="1"/>
</dbReference>
<dbReference type="KEGG" id="cbw:RR42_m2530"/>
<proteinExistence type="predicted"/>
<dbReference type="EC" id="4.2.1.17" evidence="1"/>
<dbReference type="InterPro" id="IPR001753">
    <property type="entry name" value="Enoyl-CoA_hydra/iso"/>
</dbReference>
<dbReference type="InterPro" id="IPR029045">
    <property type="entry name" value="ClpP/crotonase-like_dom_sf"/>
</dbReference>
<dbReference type="GO" id="GO:0004300">
    <property type="term" value="F:enoyl-CoA hydratase activity"/>
    <property type="evidence" value="ECO:0007669"/>
    <property type="project" value="UniProtKB-EC"/>
</dbReference>
<dbReference type="Pfam" id="PF00378">
    <property type="entry name" value="ECH_1"/>
    <property type="match status" value="1"/>
</dbReference>
<dbReference type="SUPFAM" id="SSF52096">
    <property type="entry name" value="ClpP/crotonase"/>
    <property type="match status" value="1"/>
</dbReference>
<sequence>MSALVLVERVGSTAVLRLNRAERHNSLVPELLEALLAALERMEADPDVRAVVLSHAGRSFSTGGDVGAFAAFVPQSAELAQYAQRLLGLLNAAILRLAALRCPVIAAVEGWLTGGSLGLVLACDMTVLGEGTRIAPYYTVVGFSPDGGWTAMLPRLIGVARSRAIQLENATLTASQAVALGLATHLAPAREAEAMALSLAAGLKDKVPGSVAHTRALLRWDADALAAGLERERVAFVAQVTSAEAAAGMRRFLGNGRTG</sequence>